<feature type="transmembrane region" description="Helical" evidence="17">
    <location>
        <begin position="318"/>
        <end position="345"/>
    </location>
</feature>
<feature type="transmembrane region" description="Helical" evidence="17">
    <location>
        <begin position="246"/>
        <end position="264"/>
    </location>
</feature>
<evidence type="ECO:0000256" key="14">
    <source>
        <dbReference type="ARBA" id="ARBA00044770"/>
    </source>
</evidence>
<dbReference type="PROSITE" id="PS00428">
    <property type="entry name" value="FTSW_RODA_SPOVE"/>
    <property type="match status" value="1"/>
</dbReference>
<name>A0A2C9XR40_9ENTE</name>
<evidence type="ECO:0000256" key="2">
    <source>
        <dbReference type="ARBA" id="ARBA00022676"/>
    </source>
</evidence>
<keyword evidence="8 17" id="KW-0472">Membrane</keyword>
<dbReference type="GO" id="GO:0005886">
    <property type="term" value="C:plasma membrane"/>
    <property type="evidence" value="ECO:0007669"/>
    <property type="project" value="TreeGrafter"/>
</dbReference>
<dbReference type="Proteomes" id="UP000194933">
    <property type="component" value="Unassembled WGS sequence"/>
</dbReference>
<dbReference type="PANTHER" id="PTHR30474">
    <property type="entry name" value="CELL CYCLE PROTEIN"/>
    <property type="match status" value="1"/>
</dbReference>
<dbReference type="GO" id="GO:0009252">
    <property type="term" value="P:peptidoglycan biosynthetic process"/>
    <property type="evidence" value="ECO:0007669"/>
    <property type="project" value="UniProtKB-KW"/>
</dbReference>
<keyword evidence="3" id="KW-0808">Transferase</keyword>
<evidence type="ECO:0000256" key="1">
    <source>
        <dbReference type="ARBA" id="ARBA00004141"/>
    </source>
</evidence>
<feature type="transmembrane region" description="Helical" evidence="17">
    <location>
        <begin position="276"/>
        <end position="306"/>
    </location>
</feature>
<dbReference type="AlphaFoldDB" id="A0A2C9XR40"/>
<evidence type="ECO:0000256" key="5">
    <source>
        <dbReference type="ARBA" id="ARBA00022960"/>
    </source>
</evidence>
<comment type="caution">
    <text evidence="18">The sequence shown here is derived from an EMBL/GenBank/DDBJ whole genome shotgun (WGS) entry which is preliminary data.</text>
</comment>
<evidence type="ECO:0000256" key="7">
    <source>
        <dbReference type="ARBA" id="ARBA00022989"/>
    </source>
</evidence>
<proteinExistence type="inferred from homology"/>
<comment type="subcellular location">
    <subcellularLocation>
        <location evidence="1">Membrane</location>
        <topology evidence="1">Multi-pass membrane protein</topology>
    </subcellularLocation>
</comment>
<organism evidence="18 19">
    <name type="scientific">Candidatus Enterococcus wittei</name>
    <dbReference type="NCBI Taxonomy" id="1987383"/>
    <lineage>
        <taxon>Bacteria</taxon>
        <taxon>Bacillati</taxon>
        <taxon>Bacillota</taxon>
        <taxon>Bacilli</taxon>
        <taxon>Lactobacillales</taxon>
        <taxon>Enterococcaceae</taxon>
        <taxon>Enterococcus</taxon>
    </lineage>
</organism>
<evidence type="ECO:0000256" key="16">
    <source>
        <dbReference type="ARBA" id="ARBA00049966"/>
    </source>
</evidence>
<comment type="catalytic activity">
    <reaction evidence="15">
        <text>[GlcNAc-(1-&gt;4)-Mur2Ac(oyl-L-Ala-gamma-D-Glu-L-Lys-D-Ala-D-Ala)](n)-di-trans,octa-cis-undecaprenyl diphosphate + beta-D-GlcNAc-(1-&gt;4)-Mur2Ac(oyl-L-Ala-gamma-D-Glu-L-Lys-D-Ala-D-Ala)-di-trans,octa-cis-undecaprenyl diphosphate = [GlcNAc-(1-&gt;4)-Mur2Ac(oyl-L-Ala-gamma-D-Glu-L-Lys-D-Ala-D-Ala)](n+1)-di-trans,octa-cis-undecaprenyl diphosphate + di-trans,octa-cis-undecaprenyl diphosphate + H(+)</text>
        <dbReference type="Rhea" id="RHEA:23708"/>
        <dbReference type="Rhea" id="RHEA-COMP:9602"/>
        <dbReference type="Rhea" id="RHEA-COMP:9603"/>
        <dbReference type="ChEBI" id="CHEBI:15378"/>
        <dbReference type="ChEBI" id="CHEBI:58405"/>
        <dbReference type="ChEBI" id="CHEBI:60033"/>
        <dbReference type="ChEBI" id="CHEBI:78435"/>
        <dbReference type="EC" id="2.4.99.28"/>
    </reaction>
</comment>
<evidence type="ECO:0000313" key="18">
    <source>
        <dbReference type="EMBL" id="OTP12187.1"/>
    </source>
</evidence>
<keyword evidence="2" id="KW-0328">Glycosyltransferase</keyword>
<dbReference type="STRING" id="1987383.A5844_000403"/>
<evidence type="ECO:0000256" key="3">
    <source>
        <dbReference type="ARBA" id="ARBA00022679"/>
    </source>
</evidence>
<feature type="transmembrane region" description="Helical" evidence="17">
    <location>
        <begin position="77"/>
        <end position="95"/>
    </location>
</feature>
<feature type="transmembrane region" description="Helical" evidence="17">
    <location>
        <begin position="351"/>
        <end position="370"/>
    </location>
</feature>
<dbReference type="Pfam" id="PF01098">
    <property type="entry name" value="FTSW_RODA_SPOVE"/>
    <property type="match status" value="1"/>
</dbReference>
<dbReference type="EMBL" id="NGMO01000001">
    <property type="protein sequence ID" value="OTP12187.1"/>
    <property type="molecule type" value="Genomic_DNA"/>
</dbReference>
<evidence type="ECO:0000256" key="9">
    <source>
        <dbReference type="ARBA" id="ARBA00032370"/>
    </source>
</evidence>
<dbReference type="GO" id="GO:0015648">
    <property type="term" value="F:lipid-linked peptidoglycan transporter activity"/>
    <property type="evidence" value="ECO:0007669"/>
    <property type="project" value="TreeGrafter"/>
</dbReference>
<evidence type="ECO:0000256" key="4">
    <source>
        <dbReference type="ARBA" id="ARBA00022692"/>
    </source>
</evidence>
<evidence type="ECO:0000256" key="17">
    <source>
        <dbReference type="SAM" id="Phobius"/>
    </source>
</evidence>
<reference evidence="18 19" key="1">
    <citation type="submission" date="2017-05" db="EMBL/GenBank/DDBJ databases">
        <title>The Genome Sequence of Enterococcus sp. 10A9_DIV0425.</title>
        <authorList>
            <consortium name="The Broad Institute Genomics Platform"/>
            <consortium name="The Broad Institute Genomic Center for Infectious Diseases"/>
            <person name="Earl A."/>
            <person name="Manson A."/>
            <person name="Schwartman J."/>
            <person name="Gilmore M."/>
            <person name="Abouelleil A."/>
            <person name="Cao P."/>
            <person name="Chapman S."/>
            <person name="Cusick C."/>
            <person name="Shea T."/>
            <person name="Young S."/>
            <person name="Neafsey D."/>
            <person name="Nusbaum C."/>
            <person name="Birren B."/>
        </authorList>
    </citation>
    <scope>NUCLEOTIDE SEQUENCE [LARGE SCALE GENOMIC DNA]</scope>
    <source>
        <strain evidence="18 19">10A9_DIV0425</strain>
    </source>
</reference>
<keyword evidence="19" id="KW-1185">Reference proteome</keyword>
<protein>
    <recommendedName>
        <fullName evidence="12">Probable peptidoglycan glycosyltransferase FtsW</fullName>
        <ecNumber evidence="14">2.4.99.28</ecNumber>
    </recommendedName>
    <alternativeName>
        <fullName evidence="13">Cell division protein FtsW</fullName>
    </alternativeName>
    <alternativeName>
        <fullName evidence="10">Cell wall polymerase</fullName>
    </alternativeName>
    <alternativeName>
        <fullName evidence="9">Peptidoglycan polymerase</fullName>
    </alternativeName>
</protein>
<dbReference type="InterPro" id="IPR001182">
    <property type="entry name" value="FtsW/RodA"/>
</dbReference>
<feature type="transmembrane region" description="Helical" evidence="17">
    <location>
        <begin position="12"/>
        <end position="32"/>
    </location>
</feature>
<feature type="transmembrane region" description="Helical" evidence="17">
    <location>
        <begin position="44"/>
        <end position="65"/>
    </location>
</feature>
<keyword evidence="4 17" id="KW-0812">Transmembrane</keyword>
<evidence type="ECO:0000313" key="19">
    <source>
        <dbReference type="Proteomes" id="UP000194933"/>
    </source>
</evidence>
<dbReference type="GO" id="GO:0008360">
    <property type="term" value="P:regulation of cell shape"/>
    <property type="evidence" value="ECO:0007669"/>
    <property type="project" value="UniProtKB-KW"/>
</dbReference>
<feature type="transmembrane region" description="Helical" evidence="17">
    <location>
        <begin position="188"/>
        <end position="209"/>
    </location>
</feature>
<dbReference type="EC" id="2.4.99.28" evidence="14"/>
<keyword evidence="6" id="KW-0573">Peptidoglycan synthesis</keyword>
<evidence type="ECO:0000256" key="13">
    <source>
        <dbReference type="ARBA" id="ARBA00041418"/>
    </source>
</evidence>
<sequence>MRVDKRKKLDLFLIVPYVVVSVIGLLMVYSASTFRLMTFNQQTTYLLVRQFIFVLVSWGGICLIFKIRSSLLLHPTLVKIILSIGIGSLMMTRIPGIGVNVSGAQRWVSLLGFQFQPAEIVNVGLILYFAYYFRKYRSVSSELKKPILITSVCFLLILFQPKVAGAILLLLLATVMITSIQLPVRNMIVFFLGLIGLLLITGGVIYVLGKNGWLPRIFSHTFDRLNIASNPFLDPYGKGFQMSQSYYAIYNGGLFGLGLGNSITKKGYLPVAETDFIFSIILEELGLIVGLFLLALLFLIILRLFVLSMNEPNQQIGLIYLGTGTLLLIQTSINIASISGIIPMTGMPLPFISYGGSSYLILSMLLGICLKLSSRGSVYEN</sequence>
<dbReference type="GO" id="GO:0008955">
    <property type="term" value="F:peptidoglycan glycosyltransferase activity"/>
    <property type="evidence" value="ECO:0007669"/>
    <property type="project" value="UniProtKB-EC"/>
</dbReference>
<comment type="function">
    <text evidence="16">Peptidoglycan polymerase that is essential for cell division.</text>
</comment>
<feature type="transmembrane region" description="Helical" evidence="17">
    <location>
        <begin position="115"/>
        <end position="133"/>
    </location>
</feature>
<dbReference type="PANTHER" id="PTHR30474:SF2">
    <property type="entry name" value="PEPTIDOGLYCAN GLYCOSYLTRANSFERASE FTSW-RELATED"/>
    <property type="match status" value="1"/>
</dbReference>
<feature type="transmembrane region" description="Helical" evidence="17">
    <location>
        <begin position="154"/>
        <end position="182"/>
    </location>
</feature>
<gene>
    <name evidence="18" type="ORF">A5844_000403</name>
</gene>
<evidence type="ECO:0000256" key="6">
    <source>
        <dbReference type="ARBA" id="ARBA00022984"/>
    </source>
</evidence>
<evidence type="ECO:0000256" key="11">
    <source>
        <dbReference type="ARBA" id="ARBA00038053"/>
    </source>
</evidence>
<comment type="similarity">
    <text evidence="11">Belongs to the SEDS family. FtsW subfamily.</text>
</comment>
<accession>A0A2C9XR40</accession>
<keyword evidence="7 17" id="KW-1133">Transmembrane helix</keyword>
<keyword evidence="5" id="KW-0133">Cell shape</keyword>
<dbReference type="InterPro" id="IPR018365">
    <property type="entry name" value="Cell_cycle_FtsW-rel_CS"/>
</dbReference>
<evidence type="ECO:0000256" key="15">
    <source>
        <dbReference type="ARBA" id="ARBA00049902"/>
    </source>
</evidence>
<evidence type="ECO:0000256" key="10">
    <source>
        <dbReference type="ARBA" id="ARBA00033270"/>
    </source>
</evidence>
<evidence type="ECO:0000256" key="12">
    <source>
        <dbReference type="ARBA" id="ARBA00041185"/>
    </source>
</evidence>
<dbReference type="RefSeq" id="WP_086283472.1">
    <property type="nucleotide sequence ID" value="NZ_NGMO01000001.1"/>
</dbReference>
<dbReference type="GO" id="GO:0051301">
    <property type="term" value="P:cell division"/>
    <property type="evidence" value="ECO:0007669"/>
    <property type="project" value="InterPro"/>
</dbReference>
<dbReference type="GO" id="GO:0032153">
    <property type="term" value="C:cell division site"/>
    <property type="evidence" value="ECO:0007669"/>
    <property type="project" value="TreeGrafter"/>
</dbReference>
<evidence type="ECO:0000256" key="8">
    <source>
        <dbReference type="ARBA" id="ARBA00023136"/>
    </source>
</evidence>